<dbReference type="Gene3D" id="3.30.565.10">
    <property type="entry name" value="Histidine kinase-like ATPase, C-terminal domain"/>
    <property type="match status" value="1"/>
</dbReference>
<evidence type="ECO:0000256" key="9">
    <source>
        <dbReference type="ARBA" id="ARBA00023012"/>
    </source>
</evidence>
<feature type="domain" description="Histidine kinase" evidence="10">
    <location>
        <begin position="324"/>
        <end position="530"/>
    </location>
</feature>
<evidence type="ECO:0000256" key="7">
    <source>
        <dbReference type="ARBA" id="ARBA00022840"/>
    </source>
</evidence>
<dbReference type="PROSITE" id="PS50109">
    <property type="entry name" value="HIS_KIN"/>
    <property type="match status" value="1"/>
</dbReference>
<evidence type="ECO:0000256" key="6">
    <source>
        <dbReference type="ARBA" id="ARBA00022777"/>
    </source>
</evidence>
<proteinExistence type="predicted"/>
<dbReference type="Gene3D" id="3.30.450.20">
    <property type="entry name" value="PAS domain"/>
    <property type="match status" value="1"/>
</dbReference>
<accession>A0AA94WRZ2</accession>
<keyword evidence="3" id="KW-0597">Phosphoprotein</keyword>
<dbReference type="Pfam" id="PF02518">
    <property type="entry name" value="HATPase_c"/>
    <property type="match status" value="1"/>
</dbReference>
<organism evidence="11 12">
    <name type="scientific">Sutcliffiella horikoshii</name>
    <dbReference type="NCBI Taxonomy" id="79883"/>
    <lineage>
        <taxon>Bacteria</taxon>
        <taxon>Bacillati</taxon>
        <taxon>Bacillota</taxon>
        <taxon>Bacilli</taxon>
        <taxon>Bacillales</taxon>
        <taxon>Bacillaceae</taxon>
        <taxon>Sutcliffiella</taxon>
    </lineage>
</organism>
<dbReference type="InterPro" id="IPR036890">
    <property type="entry name" value="HATPase_C_sf"/>
</dbReference>
<name>A0AA94WRZ2_9BACI</name>
<evidence type="ECO:0000256" key="4">
    <source>
        <dbReference type="ARBA" id="ARBA00022679"/>
    </source>
</evidence>
<evidence type="ECO:0000256" key="2">
    <source>
        <dbReference type="ARBA" id="ARBA00012438"/>
    </source>
</evidence>
<dbReference type="EMBL" id="VTEU01000002">
    <property type="protein sequence ID" value="TYS60102.1"/>
    <property type="molecule type" value="Genomic_DNA"/>
</dbReference>
<reference evidence="11 12" key="1">
    <citation type="submission" date="2019-08" db="EMBL/GenBank/DDBJ databases">
        <title>Bacillus genomes from the desert of Cuatro Cienegas, Coahuila.</title>
        <authorList>
            <person name="Olmedo-Alvarez G."/>
        </authorList>
    </citation>
    <scope>NUCLEOTIDE SEQUENCE [LARGE SCALE GENOMIC DNA]</scope>
    <source>
        <strain evidence="11 12">CH88_3T</strain>
    </source>
</reference>
<keyword evidence="9" id="KW-0902">Two-component regulatory system</keyword>
<keyword evidence="6" id="KW-0418">Kinase</keyword>
<dbReference type="InterPro" id="IPR003594">
    <property type="entry name" value="HATPase_dom"/>
</dbReference>
<protein>
    <recommendedName>
        <fullName evidence="2">histidine kinase</fullName>
        <ecNumber evidence="2">2.7.13.3</ecNumber>
    </recommendedName>
</protein>
<evidence type="ECO:0000259" key="10">
    <source>
        <dbReference type="PROSITE" id="PS50109"/>
    </source>
</evidence>
<evidence type="ECO:0000256" key="1">
    <source>
        <dbReference type="ARBA" id="ARBA00000085"/>
    </source>
</evidence>
<dbReference type="CDD" id="cd00082">
    <property type="entry name" value="HisKA"/>
    <property type="match status" value="1"/>
</dbReference>
<dbReference type="PANTHER" id="PTHR43065:SF10">
    <property type="entry name" value="PEROXIDE STRESS-ACTIVATED HISTIDINE KINASE MAK3"/>
    <property type="match status" value="1"/>
</dbReference>
<dbReference type="InterPro" id="IPR005467">
    <property type="entry name" value="His_kinase_dom"/>
</dbReference>
<dbReference type="FunFam" id="1.10.287.130:FF:000040">
    <property type="entry name" value="PAS domain-containing sensor histidine kinase"/>
    <property type="match status" value="1"/>
</dbReference>
<comment type="caution">
    <text evidence="11">The sequence shown here is derived from an EMBL/GenBank/DDBJ whole genome shotgun (WGS) entry which is preliminary data.</text>
</comment>
<evidence type="ECO:0000256" key="3">
    <source>
        <dbReference type="ARBA" id="ARBA00022553"/>
    </source>
</evidence>
<keyword evidence="8" id="KW-0749">Sporulation</keyword>
<dbReference type="SMART" id="SM00387">
    <property type="entry name" value="HATPase_c"/>
    <property type="match status" value="1"/>
</dbReference>
<dbReference type="EC" id="2.7.13.3" evidence="2"/>
<dbReference type="PRINTS" id="PR00344">
    <property type="entry name" value="BCTRLSENSOR"/>
</dbReference>
<dbReference type="InterPro" id="IPR036097">
    <property type="entry name" value="HisK_dim/P_sf"/>
</dbReference>
<dbReference type="AlphaFoldDB" id="A0AA94WRZ2"/>
<dbReference type="Gene3D" id="1.10.287.130">
    <property type="match status" value="1"/>
</dbReference>
<dbReference type="Proteomes" id="UP000323393">
    <property type="component" value="Unassembled WGS sequence"/>
</dbReference>
<evidence type="ECO:0000256" key="8">
    <source>
        <dbReference type="ARBA" id="ARBA00022969"/>
    </source>
</evidence>
<evidence type="ECO:0000313" key="12">
    <source>
        <dbReference type="Proteomes" id="UP000323393"/>
    </source>
</evidence>
<gene>
    <name evidence="11" type="ORF">FZC74_08120</name>
</gene>
<dbReference type="SUPFAM" id="SSF55874">
    <property type="entry name" value="ATPase domain of HSP90 chaperone/DNA topoisomerase II/histidine kinase"/>
    <property type="match status" value="1"/>
</dbReference>
<dbReference type="Pfam" id="PF00512">
    <property type="entry name" value="HisKA"/>
    <property type="match status" value="1"/>
</dbReference>
<dbReference type="InterPro" id="IPR003661">
    <property type="entry name" value="HisK_dim/P_dom"/>
</dbReference>
<evidence type="ECO:0000313" key="11">
    <source>
        <dbReference type="EMBL" id="TYS60102.1"/>
    </source>
</evidence>
<comment type="catalytic activity">
    <reaction evidence="1">
        <text>ATP + protein L-histidine = ADP + protein N-phospho-L-histidine.</text>
        <dbReference type="EC" id="2.7.13.3"/>
    </reaction>
</comment>
<keyword evidence="4" id="KW-0808">Transferase</keyword>
<dbReference type="GO" id="GO:0000155">
    <property type="term" value="F:phosphorelay sensor kinase activity"/>
    <property type="evidence" value="ECO:0007669"/>
    <property type="project" value="InterPro"/>
</dbReference>
<keyword evidence="5" id="KW-0547">Nucleotide-binding</keyword>
<dbReference type="InterPro" id="IPR029016">
    <property type="entry name" value="GAF-like_dom_sf"/>
</dbReference>
<dbReference type="GO" id="GO:0030435">
    <property type="term" value="P:sporulation resulting in formation of a cellular spore"/>
    <property type="evidence" value="ECO:0007669"/>
    <property type="project" value="UniProtKB-KW"/>
</dbReference>
<evidence type="ECO:0000256" key="5">
    <source>
        <dbReference type="ARBA" id="ARBA00022741"/>
    </source>
</evidence>
<dbReference type="SMART" id="SM00388">
    <property type="entry name" value="HisKA"/>
    <property type="match status" value="1"/>
</dbReference>
<dbReference type="InterPro" id="IPR004358">
    <property type="entry name" value="Sig_transdc_His_kin-like_C"/>
</dbReference>
<dbReference type="GO" id="GO:0005524">
    <property type="term" value="F:ATP binding"/>
    <property type="evidence" value="ECO:0007669"/>
    <property type="project" value="UniProtKB-KW"/>
</dbReference>
<dbReference type="PANTHER" id="PTHR43065">
    <property type="entry name" value="SENSOR HISTIDINE KINASE"/>
    <property type="match status" value="1"/>
</dbReference>
<dbReference type="SUPFAM" id="SSF47384">
    <property type="entry name" value="Homodimeric domain of signal transducing histidine kinase"/>
    <property type="match status" value="1"/>
</dbReference>
<dbReference type="Gene3D" id="3.30.450.40">
    <property type="match status" value="1"/>
</dbReference>
<keyword evidence="7" id="KW-0067">ATP-binding</keyword>
<sequence>MSKLQASKDDSMLEEYIKKMRERCHINKLDPQVIPTFKSLSDEELSKIQSEYKDTLDIIRLFMNTFLEKSKGIPILVAVTDEKGNIIEYLGDPSLEDTVVNQVGLKKGVQFSEKQAGVNSVLAALDLGIPVQVIGEEHFFYFLHQTACYSVPLFNKNQVVGTISMMTFVQVANPLIMASLETVVDSIQRELNLLERNRYLDEMNHMVLEQSNTGYIVVEENRVIVRINPKARDILGLPQDYESFAIDELKLLSRVHNFYVRGEVIQDYKIIFQNKHETRTCLVDFFPFQEGTLIQLHDITEYTKTESYIQNAEKLAIVGQLAAGVAHEIKNPLTTLKGFVQMCQEDSDSDGNLYTQIMLKEIERINQITNEFLVLSKPTVQKKDWHDVRELISEIGVLLSSFTILKNVEIQYDFHDVKPIYSDGNQLKQVFINIVKNSVEAVEKNGKLKVSVRTEKDNQLRVRFSDNGNGFPDQILQRLGQPFLTTKKEGNGLGLMVCKRIVEEIHHGQLHITNDSKKGAIVDIILPLHS</sequence>